<dbReference type="Proteomes" id="UP001201812">
    <property type="component" value="Unassembled WGS sequence"/>
</dbReference>
<evidence type="ECO:0000313" key="1">
    <source>
        <dbReference type="EMBL" id="KAI1707053.1"/>
    </source>
</evidence>
<name>A0AAD4N018_9BILA</name>
<sequence length="238" mass="27398">MHSNIIAKHIPICAAYFFLQAAIIRCSPVDQRANVAHGNELSQKAHGFYPFRQKRSASSLDKPEIVYKEQEDVCPFFVDRPLTCNEHSEEKKCVCFEPNGNGEATTGQHCQASKFHIRKNEIQDHILTIGIGYPLPEQFIRDPDTMFSEDIELFTSIPRESVVIFRKGCNPQRNAFEFQFGLLKEANNGIRKYHNDRLRTIHPDIFTQNHMFMEENGLYIEYVEKADSLRPLYGEASA</sequence>
<evidence type="ECO:0000313" key="2">
    <source>
        <dbReference type="Proteomes" id="UP001201812"/>
    </source>
</evidence>
<gene>
    <name evidence="1" type="ORF">DdX_12642</name>
</gene>
<accession>A0AAD4N018</accession>
<protein>
    <submittedName>
        <fullName evidence="1">Uncharacterized protein</fullName>
    </submittedName>
</protein>
<comment type="caution">
    <text evidence="1">The sequence shown here is derived from an EMBL/GenBank/DDBJ whole genome shotgun (WGS) entry which is preliminary data.</text>
</comment>
<proteinExistence type="predicted"/>
<organism evidence="1 2">
    <name type="scientific">Ditylenchus destructor</name>
    <dbReference type="NCBI Taxonomy" id="166010"/>
    <lineage>
        <taxon>Eukaryota</taxon>
        <taxon>Metazoa</taxon>
        <taxon>Ecdysozoa</taxon>
        <taxon>Nematoda</taxon>
        <taxon>Chromadorea</taxon>
        <taxon>Rhabditida</taxon>
        <taxon>Tylenchina</taxon>
        <taxon>Tylenchomorpha</taxon>
        <taxon>Sphaerularioidea</taxon>
        <taxon>Anguinidae</taxon>
        <taxon>Anguininae</taxon>
        <taxon>Ditylenchus</taxon>
    </lineage>
</organism>
<keyword evidence="2" id="KW-1185">Reference proteome</keyword>
<dbReference type="AlphaFoldDB" id="A0AAD4N018"/>
<dbReference type="EMBL" id="JAKKPZ010000043">
    <property type="protein sequence ID" value="KAI1707053.1"/>
    <property type="molecule type" value="Genomic_DNA"/>
</dbReference>
<reference evidence="1" key="1">
    <citation type="submission" date="2022-01" db="EMBL/GenBank/DDBJ databases">
        <title>Genome Sequence Resource for Two Populations of Ditylenchus destructor, the Migratory Endoparasitic Phytonematode.</title>
        <authorList>
            <person name="Zhang H."/>
            <person name="Lin R."/>
            <person name="Xie B."/>
        </authorList>
    </citation>
    <scope>NUCLEOTIDE SEQUENCE</scope>
    <source>
        <strain evidence="1">BazhouSP</strain>
    </source>
</reference>